<feature type="chain" id="PRO_5009286091" evidence="1">
    <location>
        <begin position="21"/>
        <end position="322"/>
    </location>
</feature>
<feature type="signal peptide" evidence="1">
    <location>
        <begin position="1"/>
        <end position="20"/>
    </location>
</feature>
<keyword evidence="3" id="KW-0269">Exonuclease</keyword>
<accession>A0A1H5UEU6</accession>
<name>A0A1H5UEU6_XYLRU</name>
<organism evidence="3 4">
    <name type="scientific">Xylanibacter ruminicola</name>
    <name type="common">Prevotella ruminicola</name>
    <dbReference type="NCBI Taxonomy" id="839"/>
    <lineage>
        <taxon>Bacteria</taxon>
        <taxon>Pseudomonadati</taxon>
        <taxon>Bacteroidota</taxon>
        <taxon>Bacteroidia</taxon>
        <taxon>Bacteroidales</taxon>
        <taxon>Prevotellaceae</taxon>
        <taxon>Xylanibacter</taxon>
    </lineage>
</organism>
<dbReference type="EMBL" id="FNUV01000003">
    <property type="protein sequence ID" value="SEF73509.1"/>
    <property type="molecule type" value="Genomic_DNA"/>
</dbReference>
<evidence type="ECO:0000313" key="3">
    <source>
        <dbReference type="EMBL" id="SEF73509.1"/>
    </source>
</evidence>
<evidence type="ECO:0000256" key="1">
    <source>
        <dbReference type="SAM" id="SignalP"/>
    </source>
</evidence>
<dbReference type="InterPro" id="IPR036691">
    <property type="entry name" value="Endo/exonu/phosph_ase_sf"/>
</dbReference>
<dbReference type="SUPFAM" id="SSF56219">
    <property type="entry name" value="DNase I-like"/>
    <property type="match status" value="1"/>
</dbReference>
<keyword evidence="3" id="KW-0378">Hydrolase</keyword>
<keyword evidence="3" id="KW-0255">Endonuclease</keyword>
<dbReference type="GO" id="GO:0004519">
    <property type="term" value="F:endonuclease activity"/>
    <property type="evidence" value="ECO:0007669"/>
    <property type="project" value="UniProtKB-KW"/>
</dbReference>
<proteinExistence type="predicted"/>
<reference evidence="3 4" key="1">
    <citation type="submission" date="2016-10" db="EMBL/GenBank/DDBJ databases">
        <authorList>
            <person name="de Groot N.N."/>
        </authorList>
    </citation>
    <scope>NUCLEOTIDE SEQUENCE [LARGE SCALE GENOMIC DNA]</scope>
    <source>
        <strain evidence="3 4">AR32</strain>
    </source>
</reference>
<protein>
    <submittedName>
        <fullName evidence="3">Endonuclease/Exonuclease/phosphatase family protein</fullName>
    </submittedName>
</protein>
<gene>
    <name evidence="3" type="ORF">SAMN05216354_1421</name>
</gene>
<sequence>MFFIFFFLLLPSSYFLSAVAQRQFTLVELNCENLFDYSHDEGKDDTEYLPEATRHWTKKRYWRKLNNIAQELLSCSDDGIPDMIALCEVENDSTMHDLTKRSLLRNAGYEYMMTSSPDLRGVDVALLYSPFSFAPISSYSIRVKPVEGMRPTRDILYACGHVVSGDTLHVFVVHMPSRYGGEHYSRPFRQAAAERLCESIDSICAVSSQPGILIAGDFNDDIDSPVMQEIFRHRIKSLTWQPSAPKDVRGTYRYKGHWEQIDHILGSPYIYNKVEKAFIHAPYFLLEEERLYGGFKPRRTYNGMRYQPGYSDHLPLVVRLSW</sequence>
<dbReference type="PANTHER" id="PTHR42834">
    <property type="entry name" value="ENDONUCLEASE/EXONUCLEASE/PHOSPHATASE FAMILY PROTEIN (AFU_ORTHOLOGUE AFUA_3G09210)"/>
    <property type="match status" value="1"/>
</dbReference>
<evidence type="ECO:0000313" key="4">
    <source>
        <dbReference type="Proteomes" id="UP000236735"/>
    </source>
</evidence>
<feature type="domain" description="Endonuclease/exonuclease/phosphatase" evidence="2">
    <location>
        <begin position="29"/>
        <end position="320"/>
    </location>
</feature>
<dbReference type="AlphaFoldDB" id="A0A1H5UEU6"/>
<dbReference type="Proteomes" id="UP000236735">
    <property type="component" value="Unassembled WGS sequence"/>
</dbReference>
<keyword evidence="1" id="KW-0732">Signal</keyword>
<evidence type="ECO:0000259" key="2">
    <source>
        <dbReference type="Pfam" id="PF19580"/>
    </source>
</evidence>
<dbReference type="InterPro" id="IPR005135">
    <property type="entry name" value="Endo/exonuclease/phosphatase"/>
</dbReference>
<dbReference type="Gene3D" id="3.60.10.10">
    <property type="entry name" value="Endonuclease/exonuclease/phosphatase"/>
    <property type="match status" value="1"/>
</dbReference>
<dbReference type="PANTHER" id="PTHR42834:SF1">
    <property type="entry name" value="ENDONUCLEASE_EXONUCLEASE_PHOSPHATASE FAMILY PROTEIN (AFU_ORTHOLOGUE AFUA_3G09210)"/>
    <property type="match status" value="1"/>
</dbReference>
<dbReference type="Pfam" id="PF19580">
    <property type="entry name" value="Exo_endo_phos_3"/>
    <property type="match status" value="1"/>
</dbReference>
<keyword evidence="3" id="KW-0540">Nuclease</keyword>
<dbReference type="GO" id="GO:0004527">
    <property type="term" value="F:exonuclease activity"/>
    <property type="evidence" value="ECO:0007669"/>
    <property type="project" value="UniProtKB-KW"/>
</dbReference>